<organism evidence="1 2">
    <name type="scientific">Cryoendolithus antarcticus</name>
    <dbReference type="NCBI Taxonomy" id="1507870"/>
    <lineage>
        <taxon>Eukaryota</taxon>
        <taxon>Fungi</taxon>
        <taxon>Dikarya</taxon>
        <taxon>Ascomycota</taxon>
        <taxon>Pezizomycotina</taxon>
        <taxon>Dothideomycetes</taxon>
        <taxon>Dothideomycetidae</taxon>
        <taxon>Cladosporiales</taxon>
        <taxon>Cladosporiaceae</taxon>
        <taxon>Cryoendolithus</taxon>
    </lineage>
</organism>
<dbReference type="AlphaFoldDB" id="A0A1V8SBR8"/>
<dbReference type="InParanoid" id="A0A1V8SBR8"/>
<accession>A0A1V8SBR8</accession>
<name>A0A1V8SBR8_9PEZI</name>
<dbReference type="OrthoDB" id="5403729at2759"/>
<dbReference type="EMBL" id="NAJO01000067">
    <property type="protein sequence ID" value="OQN96360.1"/>
    <property type="molecule type" value="Genomic_DNA"/>
</dbReference>
<proteinExistence type="predicted"/>
<evidence type="ECO:0008006" key="3">
    <source>
        <dbReference type="Google" id="ProtNLM"/>
    </source>
</evidence>
<evidence type="ECO:0000313" key="1">
    <source>
        <dbReference type="EMBL" id="OQN96360.1"/>
    </source>
</evidence>
<reference evidence="2" key="1">
    <citation type="submission" date="2017-03" db="EMBL/GenBank/DDBJ databases">
        <title>Genomes of endolithic fungi from Antarctica.</title>
        <authorList>
            <person name="Coleine C."/>
            <person name="Masonjones S."/>
            <person name="Stajich J.E."/>
        </authorList>
    </citation>
    <scope>NUCLEOTIDE SEQUENCE [LARGE SCALE GENOMIC DNA]</scope>
    <source>
        <strain evidence="2">CCFEE 5527</strain>
    </source>
</reference>
<dbReference type="Proteomes" id="UP000192596">
    <property type="component" value="Unassembled WGS sequence"/>
</dbReference>
<protein>
    <recommendedName>
        <fullName evidence="3">Nuclear distribution protein RO10</fullName>
    </recommendedName>
</protein>
<sequence length="201" mass="22043">MADHQTVQDLQARLKRLTFAIHGDGSARTGLPSPTQNYGSHPEAQIKDLQRQLQSLASRSGAVNEVLQLQATHPEVLFPPTSNATLPPTALAALVVSHARLYESLSAQLNTLQSFSVPDAAALTALSALQPRVSKASDRQQQQAREFAELRARSAAVVEQWYVGGVLGMGEKWAEWEERLRDVELTVRRMEGAAKRERGLV</sequence>
<gene>
    <name evidence="1" type="ORF">B0A48_17612</name>
</gene>
<comment type="caution">
    <text evidence="1">The sequence shown here is derived from an EMBL/GenBank/DDBJ whole genome shotgun (WGS) entry which is preliminary data.</text>
</comment>
<keyword evidence="2" id="KW-1185">Reference proteome</keyword>
<evidence type="ECO:0000313" key="2">
    <source>
        <dbReference type="Proteomes" id="UP000192596"/>
    </source>
</evidence>